<accession>A0AAU6V770</accession>
<sequence length="105" mass="11921">MSEFNNRINAQRDALKIVNGSGLFIESLLSLTEKAIDRWSKNNKLDAHDPIIALLKSMSGTLFFLANKSQEQVTEDYKVLSDKVSTQLYDLELEMANKALQRTSR</sequence>
<reference evidence="1" key="1">
    <citation type="submission" date="2022-03" db="EMBL/GenBank/DDBJ databases">
        <title>Sea Food Isolates.</title>
        <authorList>
            <person name="Li c."/>
        </authorList>
    </citation>
    <scope>NUCLEOTIDE SEQUENCE</scope>
    <source>
        <strain evidence="1">19NY03SH02</strain>
    </source>
</reference>
<dbReference type="AlphaFoldDB" id="A0AAU6V770"/>
<organism evidence="1">
    <name type="scientific">bacterium 19NY03SH02</name>
    <dbReference type="NCBI Taxonomy" id="2920631"/>
    <lineage>
        <taxon>Bacteria</taxon>
    </lineage>
</organism>
<protein>
    <submittedName>
        <fullName evidence="1">Uncharacterized protein</fullName>
    </submittedName>
</protein>
<dbReference type="EMBL" id="CP095354">
    <property type="protein sequence ID" value="XAG82429.1"/>
    <property type="molecule type" value="Genomic_DNA"/>
</dbReference>
<gene>
    <name evidence="1" type="ORF">MRN14_07590</name>
</gene>
<name>A0AAU6V770_UNCXX</name>
<evidence type="ECO:0000313" key="1">
    <source>
        <dbReference type="EMBL" id="XAG82429.1"/>
    </source>
</evidence>
<proteinExistence type="predicted"/>